<proteinExistence type="predicted"/>
<evidence type="ECO:0000259" key="3">
    <source>
        <dbReference type="Pfam" id="PF25540"/>
    </source>
</evidence>
<dbReference type="PANTHER" id="PTHR37543:SF1">
    <property type="entry name" value="CCCH ZINC FINGER DNA BINDING PROTEIN (AFU_ORTHOLOGUE AFUA_5G12760)"/>
    <property type="match status" value="1"/>
</dbReference>
<feature type="region of interest" description="Disordered" evidence="2">
    <location>
        <begin position="266"/>
        <end position="342"/>
    </location>
</feature>
<organism evidence="4 5">
    <name type="scientific">Lepidopterella palustris CBS 459.81</name>
    <dbReference type="NCBI Taxonomy" id="1314670"/>
    <lineage>
        <taxon>Eukaryota</taxon>
        <taxon>Fungi</taxon>
        <taxon>Dikarya</taxon>
        <taxon>Ascomycota</taxon>
        <taxon>Pezizomycotina</taxon>
        <taxon>Dothideomycetes</taxon>
        <taxon>Pleosporomycetidae</taxon>
        <taxon>Mytilinidiales</taxon>
        <taxon>Argynnaceae</taxon>
        <taxon>Lepidopterella</taxon>
    </lineage>
</organism>
<accession>A0A8E2E9N7</accession>
<evidence type="ECO:0000313" key="5">
    <source>
        <dbReference type="Proteomes" id="UP000250266"/>
    </source>
</evidence>
<evidence type="ECO:0000256" key="1">
    <source>
        <dbReference type="SAM" id="Coils"/>
    </source>
</evidence>
<keyword evidence="5" id="KW-1185">Reference proteome</keyword>
<dbReference type="Proteomes" id="UP000250266">
    <property type="component" value="Unassembled WGS sequence"/>
</dbReference>
<reference evidence="4 5" key="1">
    <citation type="journal article" date="2016" name="Nat. Commun.">
        <title>Ectomycorrhizal ecology is imprinted in the genome of the dominant symbiotic fungus Cenococcum geophilum.</title>
        <authorList>
            <consortium name="DOE Joint Genome Institute"/>
            <person name="Peter M."/>
            <person name="Kohler A."/>
            <person name="Ohm R.A."/>
            <person name="Kuo A."/>
            <person name="Krutzmann J."/>
            <person name="Morin E."/>
            <person name="Arend M."/>
            <person name="Barry K.W."/>
            <person name="Binder M."/>
            <person name="Choi C."/>
            <person name="Clum A."/>
            <person name="Copeland A."/>
            <person name="Grisel N."/>
            <person name="Haridas S."/>
            <person name="Kipfer T."/>
            <person name="LaButti K."/>
            <person name="Lindquist E."/>
            <person name="Lipzen A."/>
            <person name="Maire R."/>
            <person name="Meier B."/>
            <person name="Mihaltcheva S."/>
            <person name="Molinier V."/>
            <person name="Murat C."/>
            <person name="Poggeler S."/>
            <person name="Quandt C.A."/>
            <person name="Sperisen C."/>
            <person name="Tritt A."/>
            <person name="Tisserant E."/>
            <person name="Crous P.W."/>
            <person name="Henrissat B."/>
            <person name="Nehls U."/>
            <person name="Egli S."/>
            <person name="Spatafora J.W."/>
            <person name="Grigoriev I.V."/>
            <person name="Martin F.M."/>
        </authorList>
    </citation>
    <scope>NUCLEOTIDE SEQUENCE [LARGE SCALE GENOMIC DNA]</scope>
    <source>
        <strain evidence="4 5">CBS 459.81</strain>
    </source>
</reference>
<name>A0A8E2E9N7_9PEZI</name>
<gene>
    <name evidence="4" type="ORF">K432DRAFT_382593</name>
</gene>
<sequence>MAEAQVPQVQVPQVPDTYRGRLAQFRILEESRHALIEELLDKLEKTEAKLQQTELDLHSEQNVRRRLQSEVVEARDRETALAEKASRRPYIIVLIDADAEGFIFHDRYITKGTKGGESAADEMLVKVRDYLRPLHDDLDKLDIMVRIFANLEGMANMLVREGKLRNLGQLRAFSTGFSSRIPFFDFVDVGIGKEGGSGRKVRENLHFHASSHQCRHILLGSSPNDASASLLQNIASDTTLTLIESAPLPSSIKSLNLKSTKLATLFTSPPPKTSSSRTGRPQLQLTSSRDDPNSTWLVIRPERSKSQGAGGDDTSSSLSISIGPDNTVSFGREGRDRRRIMG</sequence>
<feature type="domain" description="DUF7923" evidence="3">
    <location>
        <begin position="86"/>
        <end position="266"/>
    </location>
</feature>
<feature type="compositionally biased region" description="Polar residues" evidence="2">
    <location>
        <begin position="313"/>
        <end position="329"/>
    </location>
</feature>
<dbReference type="PANTHER" id="PTHR37543">
    <property type="entry name" value="CCCH ZINC FINGER DNA BINDING PROTEIN (AFU_ORTHOLOGUE AFUA_5G12760)"/>
    <property type="match status" value="1"/>
</dbReference>
<protein>
    <recommendedName>
        <fullName evidence="3">DUF7923 domain-containing protein</fullName>
    </recommendedName>
</protein>
<dbReference type="AlphaFoldDB" id="A0A8E2E9N7"/>
<dbReference type="EMBL" id="KV744978">
    <property type="protein sequence ID" value="OCK80011.1"/>
    <property type="molecule type" value="Genomic_DNA"/>
</dbReference>
<dbReference type="OrthoDB" id="2270193at2759"/>
<dbReference type="InterPro" id="IPR057683">
    <property type="entry name" value="DUF7923"/>
</dbReference>
<evidence type="ECO:0000256" key="2">
    <source>
        <dbReference type="SAM" id="MobiDB-lite"/>
    </source>
</evidence>
<keyword evidence="1" id="KW-0175">Coiled coil</keyword>
<feature type="coiled-coil region" evidence="1">
    <location>
        <begin position="33"/>
        <end position="84"/>
    </location>
</feature>
<evidence type="ECO:0000313" key="4">
    <source>
        <dbReference type="EMBL" id="OCK80011.1"/>
    </source>
</evidence>
<dbReference type="Pfam" id="PF25540">
    <property type="entry name" value="DUF7923"/>
    <property type="match status" value="1"/>
</dbReference>